<dbReference type="InterPro" id="IPR050126">
    <property type="entry name" value="Ap4A_hydrolase"/>
</dbReference>
<dbReference type="STRING" id="400055.SAMN04490243_1281"/>
<evidence type="ECO:0000313" key="2">
    <source>
        <dbReference type="EMBL" id="SFR37513.1"/>
    </source>
</evidence>
<dbReference type="GO" id="GO:0016791">
    <property type="term" value="F:phosphatase activity"/>
    <property type="evidence" value="ECO:0007669"/>
    <property type="project" value="TreeGrafter"/>
</dbReference>
<organism evidence="2 3">
    <name type="scientific">Robiginitalea myxolifaciens</name>
    <dbReference type="NCBI Taxonomy" id="400055"/>
    <lineage>
        <taxon>Bacteria</taxon>
        <taxon>Pseudomonadati</taxon>
        <taxon>Bacteroidota</taxon>
        <taxon>Flavobacteriia</taxon>
        <taxon>Flavobacteriales</taxon>
        <taxon>Flavobacteriaceae</taxon>
        <taxon>Robiginitalea</taxon>
    </lineage>
</organism>
<dbReference type="OrthoDB" id="9808081at2"/>
<name>A0A1I6G5L3_9FLAO</name>
<dbReference type="GO" id="GO:0110154">
    <property type="term" value="P:RNA decapping"/>
    <property type="evidence" value="ECO:0007669"/>
    <property type="project" value="TreeGrafter"/>
</dbReference>
<dbReference type="Gene3D" id="3.60.21.10">
    <property type="match status" value="1"/>
</dbReference>
<dbReference type="InterPro" id="IPR029052">
    <property type="entry name" value="Metallo-depent_PP-like"/>
</dbReference>
<evidence type="ECO:0000313" key="3">
    <source>
        <dbReference type="Proteomes" id="UP000199534"/>
    </source>
</evidence>
<dbReference type="GO" id="GO:0005737">
    <property type="term" value="C:cytoplasm"/>
    <property type="evidence" value="ECO:0007669"/>
    <property type="project" value="TreeGrafter"/>
</dbReference>
<proteinExistence type="predicted"/>
<dbReference type="SUPFAM" id="SSF56300">
    <property type="entry name" value="Metallo-dependent phosphatases"/>
    <property type="match status" value="1"/>
</dbReference>
<accession>A0A1I6G5L3</accession>
<dbReference type="Proteomes" id="UP000199534">
    <property type="component" value="Unassembled WGS sequence"/>
</dbReference>
<dbReference type="GO" id="GO:0008803">
    <property type="term" value="F:bis(5'-nucleosyl)-tetraphosphatase (symmetrical) activity"/>
    <property type="evidence" value="ECO:0007669"/>
    <property type="project" value="TreeGrafter"/>
</dbReference>
<evidence type="ECO:0000259" key="1">
    <source>
        <dbReference type="Pfam" id="PF00149"/>
    </source>
</evidence>
<gene>
    <name evidence="2" type="ORF">SAMN04490243_1281</name>
</gene>
<dbReference type="EMBL" id="FOYQ01000001">
    <property type="protein sequence ID" value="SFR37513.1"/>
    <property type="molecule type" value="Genomic_DNA"/>
</dbReference>
<protein>
    <submittedName>
        <fullName evidence="2">Serine/threonine protein phosphatase 1</fullName>
    </submittedName>
</protein>
<feature type="domain" description="Calcineurin-like phosphoesterase" evidence="1">
    <location>
        <begin position="1"/>
        <end position="87"/>
    </location>
</feature>
<keyword evidence="3" id="KW-1185">Reference proteome</keyword>
<dbReference type="PANTHER" id="PTHR42850:SF4">
    <property type="entry name" value="ZINC-DEPENDENT ENDOPOLYPHOSPHATASE"/>
    <property type="match status" value="1"/>
</dbReference>
<dbReference type="RefSeq" id="WP_092981586.1">
    <property type="nucleotide sequence ID" value="NZ_FOYQ01000001.1"/>
</dbReference>
<dbReference type="Pfam" id="PF00149">
    <property type="entry name" value="Metallophos"/>
    <property type="match status" value="1"/>
</dbReference>
<dbReference type="AlphaFoldDB" id="A0A1I6G5L3"/>
<dbReference type="InterPro" id="IPR004843">
    <property type="entry name" value="Calcineurin-like_PHP"/>
</dbReference>
<dbReference type="PANTHER" id="PTHR42850">
    <property type="entry name" value="METALLOPHOSPHOESTERASE"/>
    <property type="match status" value="1"/>
</dbReference>
<sequence>MKTFVVGDIHAGLRGLEQVLERLQANTADHFIFLGDYVDGWSTAVETIEFLMAFSQKYNCTFLRGNHDALTLDWLRDKKDNPLWLASGGAATQQSYRGVGQETRGKHIHFLESLADYYLDAQNRLYLHAGFTHPKGIDYEYFTVNFYWDRTLWEMALSLNPALDPADKKYPARLRCYREIYIGHTPVTRLGKTLPLQAGNVWNVDTGAAFKGPLSIIDVDSKAVVQSDPVYELYPEEQGRNPG</sequence>
<reference evidence="2 3" key="1">
    <citation type="submission" date="2016-10" db="EMBL/GenBank/DDBJ databases">
        <authorList>
            <person name="de Groot N.N."/>
        </authorList>
    </citation>
    <scope>NUCLEOTIDE SEQUENCE [LARGE SCALE GENOMIC DNA]</scope>
    <source>
        <strain evidence="2 3">DSM 21019</strain>
    </source>
</reference>